<dbReference type="InterPro" id="IPR002516">
    <property type="entry name" value="Glyco_trans_11"/>
</dbReference>
<sequence>MVIVKLQGGLGNQMFQYATARSICKGFEKVILDPSFLLENHTSTEFFTARRYELEIFKNLNARLANTFWQQIIHNKRVYFRAAKKIICNNFRYVKQVGNEILEFDLNKGSTLYLDGYFQSEKYFHYNRNQLLQEFAFSSLDIENITQLNQIQSYSNPVSIHIRRGDYLKPHVLNYHGILPINYYKKAIEALETTVSNPHYFIFSDDIGWCRENLSFISGRYTIMEVDNSRESWKDMCLMTHCKHHIVANSSFSWWGAWLSQKKGINMAPYKWFNPAVVSFNIHDFVPSSWSIVNYE</sequence>
<accession>A0A9X2XXP4</accession>
<reference evidence="3" key="2">
    <citation type="submission" date="2023-04" db="EMBL/GenBank/DDBJ databases">
        <title>Paracnuella aquatica gen. nov., sp. nov., a member of the family Chitinophagaceae isolated from a hot spring.</title>
        <authorList>
            <person name="Wang C."/>
        </authorList>
    </citation>
    <scope>NUCLEOTIDE SEQUENCE</scope>
    <source>
        <strain evidence="3">LB-8</strain>
    </source>
</reference>
<protein>
    <submittedName>
        <fullName evidence="3">Alpha-1,2-fucosyltransferase</fullName>
    </submittedName>
</protein>
<reference evidence="3" key="1">
    <citation type="submission" date="2022-09" db="EMBL/GenBank/DDBJ databases">
        <authorList>
            <person name="Yuan C."/>
            <person name="Ke Z."/>
        </authorList>
    </citation>
    <scope>NUCLEOTIDE SEQUENCE</scope>
    <source>
        <strain evidence="3">LB-8</strain>
    </source>
</reference>
<dbReference type="AlphaFoldDB" id="A0A9X2XXP4"/>
<keyword evidence="2" id="KW-0808">Transferase</keyword>
<evidence type="ECO:0000256" key="2">
    <source>
        <dbReference type="ARBA" id="ARBA00022679"/>
    </source>
</evidence>
<dbReference type="EMBL" id="JAOTIF010000019">
    <property type="protein sequence ID" value="MCU7551291.1"/>
    <property type="molecule type" value="Genomic_DNA"/>
</dbReference>
<dbReference type="PANTHER" id="PTHR11927:SF9">
    <property type="entry name" value="L-FUCOSYLTRANSFERASE"/>
    <property type="match status" value="1"/>
</dbReference>
<dbReference type="Proteomes" id="UP001155483">
    <property type="component" value="Unassembled WGS sequence"/>
</dbReference>
<name>A0A9X2XXP4_9BACT</name>
<dbReference type="CDD" id="cd11301">
    <property type="entry name" value="Fut1_Fut2_like"/>
    <property type="match status" value="1"/>
</dbReference>
<dbReference type="GO" id="GO:0016020">
    <property type="term" value="C:membrane"/>
    <property type="evidence" value="ECO:0007669"/>
    <property type="project" value="InterPro"/>
</dbReference>
<keyword evidence="1" id="KW-0328">Glycosyltransferase</keyword>
<keyword evidence="4" id="KW-1185">Reference proteome</keyword>
<organism evidence="3 4">
    <name type="scientific">Paraflavisolibacter caeni</name>
    <dbReference type="NCBI Taxonomy" id="2982496"/>
    <lineage>
        <taxon>Bacteria</taxon>
        <taxon>Pseudomonadati</taxon>
        <taxon>Bacteroidota</taxon>
        <taxon>Chitinophagia</taxon>
        <taxon>Chitinophagales</taxon>
        <taxon>Chitinophagaceae</taxon>
        <taxon>Paraflavisolibacter</taxon>
    </lineage>
</organism>
<evidence type="ECO:0000313" key="4">
    <source>
        <dbReference type="Proteomes" id="UP001155483"/>
    </source>
</evidence>
<comment type="caution">
    <text evidence="3">The sequence shown here is derived from an EMBL/GenBank/DDBJ whole genome shotgun (WGS) entry which is preliminary data.</text>
</comment>
<evidence type="ECO:0000256" key="1">
    <source>
        <dbReference type="ARBA" id="ARBA00022676"/>
    </source>
</evidence>
<dbReference type="GO" id="GO:0005975">
    <property type="term" value="P:carbohydrate metabolic process"/>
    <property type="evidence" value="ECO:0007669"/>
    <property type="project" value="InterPro"/>
</dbReference>
<dbReference type="RefSeq" id="WP_279298730.1">
    <property type="nucleotide sequence ID" value="NZ_JAOTIF010000019.1"/>
</dbReference>
<gene>
    <name evidence="3" type="ORF">OCK74_19370</name>
</gene>
<proteinExistence type="predicted"/>
<evidence type="ECO:0000313" key="3">
    <source>
        <dbReference type="EMBL" id="MCU7551291.1"/>
    </source>
</evidence>
<dbReference type="GO" id="GO:0008107">
    <property type="term" value="F:galactoside 2-alpha-L-fucosyltransferase activity"/>
    <property type="evidence" value="ECO:0007669"/>
    <property type="project" value="InterPro"/>
</dbReference>
<dbReference type="PANTHER" id="PTHR11927">
    <property type="entry name" value="GALACTOSIDE 2-L-FUCOSYLTRANSFERASE"/>
    <property type="match status" value="1"/>
</dbReference>
<dbReference type="Pfam" id="PF01531">
    <property type="entry name" value="Glyco_transf_11"/>
    <property type="match status" value="1"/>
</dbReference>